<evidence type="ECO:0000313" key="1">
    <source>
        <dbReference type="EMBL" id="GAA0958399.1"/>
    </source>
</evidence>
<dbReference type="SUPFAM" id="SSF141571">
    <property type="entry name" value="Pentapeptide repeat-like"/>
    <property type="match status" value="1"/>
</dbReference>
<sequence length="133" mass="14503">MPKPRWLDSEISTSSLAGTPVYGAELSRVSFFGCKLVSVNFREARLRDVTFTDCVLDDVDFTGATLNGVSFPGSALKDVRLDCTTMKRVDLRKARDLSLQANRDSLAGLTMSPLQLLDMAPFFAHALGVTIAD</sequence>
<reference evidence="1 2" key="1">
    <citation type="journal article" date="2019" name="Int. J. Syst. Evol. Microbiol.">
        <title>The Global Catalogue of Microorganisms (GCM) 10K type strain sequencing project: providing services to taxonomists for standard genome sequencing and annotation.</title>
        <authorList>
            <consortium name="The Broad Institute Genomics Platform"/>
            <consortium name="The Broad Institute Genome Sequencing Center for Infectious Disease"/>
            <person name="Wu L."/>
            <person name="Ma J."/>
        </authorList>
    </citation>
    <scope>NUCLEOTIDE SEQUENCE [LARGE SCALE GENOMIC DNA]</scope>
    <source>
        <strain evidence="1 2">JCM 10696</strain>
    </source>
</reference>
<name>A0ABN1RJE9_9ACTN</name>
<dbReference type="InterPro" id="IPR001646">
    <property type="entry name" value="5peptide_repeat"/>
</dbReference>
<keyword evidence="2" id="KW-1185">Reference proteome</keyword>
<gene>
    <name evidence="1" type="ORF">GCM10009550_46920</name>
</gene>
<dbReference type="Pfam" id="PF13599">
    <property type="entry name" value="Pentapeptide_4"/>
    <property type="match status" value="1"/>
</dbReference>
<proteinExistence type="predicted"/>
<dbReference type="EMBL" id="BAAAHH010000020">
    <property type="protein sequence ID" value="GAA0958399.1"/>
    <property type="molecule type" value="Genomic_DNA"/>
</dbReference>
<organism evidence="1 2">
    <name type="scientific">Actinocorallia libanotica</name>
    <dbReference type="NCBI Taxonomy" id="46162"/>
    <lineage>
        <taxon>Bacteria</taxon>
        <taxon>Bacillati</taxon>
        <taxon>Actinomycetota</taxon>
        <taxon>Actinomycetes</taxon>
        <taxon>Streptosporangiales</taxon>
        <taxon>Thermomonosporaceae</taxon>
        <taxon>Actinocorallia</taxon>
    </lineage>
</organism>
<dbReference type="Gene3D" id="2.160.20.80">
    <property type="entry name" value="E3 ubiquitin-protein ligase SopA"/>
    <property type="match status" value="1"/>
</dbReference>
<comment type="caution">
    <text evidence="1">The sequence shown here is derived from an EMBL/GenBank/DDBJ whole genome shotgun (WGS) entry which is preliminary data.</text>
</comment>
<evidence type="ECO:0008006" key="3">
    <source>
        <dbReference type="Google" id="ProtNLM"/>
    </source>
</evidence>
<accession>A0ABN1RJE9</accession>
<dbReference type="RefSeq" id="WP_344243069.1">
    <property type="nucleotide sequence ID" value="NZ_BAAAHH010000020.1"/>
</dbReference>
<protein>
    <recommendedName>
        <fullName evidence="3">Pentapeptide repeat protein</fullName>
    </recommendedName>
</protein>
<dbReference type="Proteomes" id="UP001500665">
    <property type="component" value="Unassembled WGS sequence"/>
</dbReference>
<evidence type="ECO:0000313" key="2">
    <source>
        <dbReference type="Proteomes" id="UP001500665"/>
    </source>
</evidence>